<evidence type="ECO:0000259" key="9">
    <source>
        <dbReference type="Pfam" id="PF04054"/>
    </source>
</evidence>
<dbReference type="Pfam" id="PF25097">
    <property type="entry name" value="ARM_Cnot1"/>
    <property type="match status" value="1"/>
</dbReference>
<evidence type="ECO:0000313" key="16">
    <source>
        <dbReference type="Proteomes" id="UP001310594"/>
    </source>
</evidence>
<gene>
    <name evidence="15" type="primary">CDC39</name>
    <name evidence="15" type="ORF">LTR97_010829</name>
</gene>
<evidence type="ECO:0000259" key="11">
    <source>
        <dbReference type="Pfam" id="PF16415"/>
    </source>
</evidence>
<feature type="domain" description="CCR4-Not complex component Not1 C-terminal" evidence="9">
    <location>
        <begin position="1938"/>
        <end position="2286"/>
    </location>
</feature>
<dbReference type="Gene3D" id="1.25.40.800">
    <property type="match status" value="1"/>
</dbReference>
<evidence type="ECO:0000256" key="5">
    <source>
        <dbReference type="ARBA" id="ARBA00023242"/>
    </source>
</evidence>
<feature type="domain" description="CCR4-NOT transcription complex subunit 1 CAF1-binding" evidence="11">
    <location>
        <begin position="1038"/>
        <end position="1255"/>
    </location>
</feature>
<evidence type="ECO:0000256" key="7">
    <source>
        <dbReference type="ARBA" id="ARBA00074459"/>
    </source>
</evidence>
<feature type="compositionally biased region" description="Low complexity" evidence="8">
    <location>
        <begin position="97"/>
        <end position="111"/>
    </location>
</feature>
<evidence type="ECO:0000256" key="1">
    <source>
        <dbReference type="ARBA" id="ARBA00004123"/>
    </source>
</evidence>
<evidence type="ECO:0000259" key="14">
    <source>
        <dbReference type="Pfam" id="PF25097"/>
    </source>
</evidence>
<dbReference type="PANTHER" id="PTHR13162:SF8">
    <property type="entry name" value="CCR4-NOT TRANSCRIPTION COMPLEX SUBUNIT 1"/>
    <property type="match status" value="1"/>
</dbReference>
<dbReference type="InterPro" id="IPR055454">
    <property type="entry name" value="CNOT1-like_NOT1_connector"/>
</dbReference>
<keyword evidence="3" id="KW-0805">Transcription regulation</keyword>
<proteinExistence type="predicted"/>
<feature type="region of interest" description="Disordered" evidence="8">
    <location>
        <begin position="89"/>
        <end position="182"/>
    </location>
</feature>
<dbReference type="Pfam" id="PF16418">
    <property type="entry name" value="CNOT1_HEAT"/>
    <property type="match status" value="1"/>
</dbReference>
<dbReference type="GO" id="GO:0060090">
    <property type="term" value="F:molecular adaptor activity"/>
    <property type="evidence" value="ECO:0007669"/>
    <property type="project" value="TreeGrafter"/>
</dbReference>
<evidence type="ECO:0000259" key="13">
    <source>
        <dbReference type="Pfam" id="PF16418"/>
    </source>
</evidence>
<comment type="function">
    <text evidence="6">Acts as a component of the CCR4-NOT core complex, which in the nucleus seems to be a general transcription factor, and in the cytoplasm the major mRNA deadenylase involved in mRNA turnover. The NOT protein subcomplex negatively regulates the basal and activated transcription of many genes. Preferentially affects TC-type TATA element-dependent transcription. Could directly or indirectly inhibit component(s) of the general transcription machinery.</text>
</comment>
<dbReference type="InterPro" id="IPR038535">
    <property type="entry name" value="CNOT1_TTP_bind_sf"/>
</dbReference>
<organism evidence="15 16">
    <name type="scientific">Elasticomyces elasticus</name>
    <dbReference type="NCBI Taxonomy" id="574655"/>
    <lineage>
        <taxon>Eukaryota</taxon>
        <taxon>Fungi</taxon>
        <taxon>Dikarya</taxon>
        <taxon>Ascomycota</taxon>
        <taxon>Pezizomycotina</taxon>
        <taxon>Dothideomycetes</taxon>
        <taxon>Dothideomycetidae</taxon>
        <taxon>Mycosphaerellales</taxon>
        <taxon>Teratosphaeriaceae</taxon>
        <taxon>Elasticomyces</taxon>
    </lineage>
</organism>
<dbReference type="Proteomes" id="UP001310594">
    <property type="component" value="Unassembled WGS sequence"/>
</dbReference>
<dbReference type="FunFam" id="1.25.40.180:FF:000012">
    <property type="entry name" value="Ccr4-Not transcription complex subunit"/>
    <property type="match status" value="1"/>
</dbReference>
<dbReference type="GO" id="GO:0030015">
    <property type="term" value="C:CCR4-NOT core complex"/>
    <property type="evidence" value="ECO:0007669"/>
    <property type="project" value="InterPro"/>
</dbReference>
<evidence type="ECO:0000256" key="4">
    <source>
        <dbReference type="ARBA" id="ARBA00023163"/>
    </source>
</evidence>
<evidence type="ECO:0000256" key="6">
    <source>
        <dbReference type="ARBA" id="ARBA00059181"/>
    </source>
</evidence>
<dbReference type="EMBL" id="JAVRQU010000019">
    <property type="protein sequence ID" value="KAK5692520.1"/>
    <property type="molecule type" value="Genomic_DNA"/>
</dbReference>
<dbReference type="Pfam" id="PF16415">
    <property type="entry name" value="CNOT1_CAF1_bind"/>
    <property type="match status" value="1"/>
</dbReference>
<feature type="domain" description="CCR4-NOT transcription complex subunit 1" evidence="10">
    <location>
        <begin position="1320"/>
        <end position="1460"/>
    </location>
</feature>
<dbReference type="Gene3D" id="1.25.40.840">
    <property type="entry name" value="CCR4-NOT transcription complex subunit 1 TTP binding domain"/>
    <property type="match status" value="1"/>
</dbReference>
<dbReference type="InterPro" id="IPR032194">
    <property type="entry name" value="CNOT1_HEAT"/>
</dbReference>
<feature type="domain" description="CCR4-NOT transcription complex subunit 1-like NOT1 connector" evidence="14">
    <location>
        <begin position="1607"/>
        <end position="1771"/>
    </location>
</feature>
<protein>
    <recommendedName>
        <fullName evidence="7">General negative regulator of transcription subunit 1</fullName>
    </recommendedName>
</protein>
<dbReference type="Gene3D" id="1.25.40.790">
    <property type="match status" value="1"/>
</dbReference>
<evidence type="ECO:0000313" key="15">
    <source>
        <dbReference type="EMBL" id="KAK5692520.1"/>
    </source>
</evidence>
<feature type="compositionally biased region" description="Low complexity" evidence="8">
    <location>
        <begin position="133"/>
        <end position="146"/>
    </location>
</feature>
<dbReference type="InterPro" id="IPR024557">
    <property type="entry name" value="CNOT1_dom_4"/>
</dbReference>
<dbReference type="GO" id="GO:0000932">
    <property type="term" value="C:P-body"/>
    <property type="evidence" value="ECO:0007669"/>
    <property type="project" value="TreeGrafter"/>
</dbReference>
<sequence>MTQRPSSAHHESSFTDAATDPTSTGGRGTRSQHPPWPGTTSRQAPRSGLAPISTGGSVHARAGSSSGSPLRGTFSPTGSAFNHAGIATSRQAYSRQSSTSSVHSLTSPSLPGHYAHHSGQRSRAPTGTGSPRLASSLASLSSHSQVGGSGGGGSSRLARHSPSLSTSTLGSPTSSTGGGSAGQLASLVNTQLNILLSTIKENNFEAQAEKVRKLLDENGMELFETYFRRLLNSSWSHIFPQAPRPGTGPATAESYRLLDSEVHKVSSEAQQAEKVASALDAGDFDLDISAFADHFKLGPVAKIALVLACRTVANGVLRSKAEAALTDLWQPFLSTLINPSPNQAGLLHDDVSPEILALIVERISQDPPRDFGERQKEDLGIAIKMRYQKLDSRVPAEVDSAMYLTSLLDLPESRLARTVQRAGPHGTANLDACKEMLAGVETRDISYPQIANALLFMVIAQNGDAYDAGVFVEGLRQHKAGPKIDWTDVVQGFDKETLRITKKQFLGLYNALVPLAREYANYDIQTLWGGPWHFPATQLSFVTAFLSTVPEELDVTQIPRLRQAFSLAEYEDAPPTIKAYAAQAVKHPLVSRDATEVLFVMVFRSQEAYHEAQGLRIPDTIINPNMNVFLCAASAVPRPWAPLQDQALKQLFVPFLTKQHPDHEFAMYSMWKHDRQWVASQLITFYQQNALHLHMIYDHAVEHGWLEELLPIQSPFGVDLAAYANSRGRCNLGEWATPMLDTLGEMDFARVLIDFVRLKLDDEIRVQKEGLPRGSTQLSLRTIYTMLIMLRDLLGDNDATGPLYRQCLQIYPRLFNYGEDDNRDAILEASCAQNHAVSEDADTEMQERYKKMYGGESTPDDIVKELNELKVSADPVKQDLFAAMLQGLFDEYNCFGEYPNEALATTAVLFGGLVLYHVLSGIAEQAATFMVFESVSEYGTDDSMYRFGLQAMIHMLARLKEWPHLAERILQIESLQDTPAFPAAQAALKELQQEAVGLNGDVVNGITNGTLDDEFPVDSPTPPFSAIRADPLLRPDIYEEPDEDVSDRVMFALNNVSIRNLEEKFKDLETLEERHHQWFARYLVEELARNQPNFQTLYLQLLDTFDRRVLWAEVLRETYVSCAKMLNAPSTMEQSSERASLKNLAGWLGALTLARNHPILHRNLSFKDLLIEGYDTHRLLVAIPFTCKALWHTRSSKVFRSPNPWIVELLGLLSELYHFGDLKINLKFEIEVLCRDLGLDIKNVVPLEIIRAGRPMPENNMLQPYVPDGGADGFGDMHLMGLSKRPPNERFSPDAVIQQLPSMEGMLQIPQAAGNVTQTQLRHIFVHAATQAIYEIIAPVVERSVTIAAISTAELIQKDFATEADIEKLKSSAYTVVKALSGSLALVTCKEPLRMSITNNIRILAGRMLQDQLPEGQILMFVNDNIETVCGLVENAAEDHSLAEIDAQLAPAIEDRRRHNEQRLNEPFNNPPVSRWAQLIPEPFRQDPQGVNASGLNRQQLGLYEEFGRQARMTPAAHANSISQDARSQLPDMLGDSYLPNMPTPSGVPALPQPTPQQQRLQMQAPPGQHQVNGYMDVNSLWQRTMDLMDELQQASREAPEEHVNEIGAQDHPIRRIYEQLIHVVETAVQKDTIAITACERCFSVIFGEVHSRLEIEVMVRLLGQLCRLSAAAGHRLPAYLAGLDDEKLFNAGATIALMTEGLLNVEHVDVQASKALKGRREPVISFLQDMLGEVMLGENAVAMRSDFIFTYDALSQWLASDPDHQDLREIMSKLQISASQTNGMPSPPQHDKRDQSEYIFEEWVRLQRRDTPEHSYIAFVRQLYEAHIVSESEEALGFWRACIETSCASFERVTSAPYGTQDAAYIHMDAFSKLVAFVAVYQDQEDTTNSGVRSHANGMKVFNAILRLVVMVMNDQQVKLRERWNPRIFFRFFSALLCELQDLKSQLDAQQEIAEAFAMVLKILQPRFFETFMYPWLGLISHRLLVPMYLNAPGRTNGGWAKYTELLCTVFVNLGILFRSDTSPIVQDYYRGVNRFLLMLHHDFPEFLIENHFQLNSSIPQGCVQLHNLINSAVPRQVEQPDPFTPGLKINRLDQVRQAPAISGDVEKVLAGAKVKNALESACTGASVGNEDYARIGDALMHADGTVDILVVEATVLYIGVQATSASSVFSSAAPPARLLERLLMRDGRPATRYQVAMAMVNQVRYVNAHTQYFSTALQHMLTIASEEVREQVLLIIEERLMAPRPHPWGLIVMMVELIKNPALNLWERESTKAAPQIQQMLAGLLHSSQDPGRMPRSPLAGVM</sequence>
<keyword evidence="4" id="KW-0804">Transcription</keyword>
<evidence type="ECO:0000256" key="3">
    <source>
        <dbReference type="ARBA" id="ARBA00023015"/>
    </source>
</evidence>
<comment type="subcellular location">
    <subcellularLocation>
        <location evidence="1">Nucleus</location>
    </subcellularLocation>
</comment>
<reference evidence="15" key="1">
    <citation type="submission" date="2023-08" db="EMBL/GenBank/DDBJ databases">
        <title>Black Yeasts Isolated from many extreme environments.</title>
        <authorList>
            <person name="Coleine C."/>
            <person name="Stajich J.E."/>
            <person name="Selbmann L."/>
        </authorList>
    </citation>
    <scope>NUCLEOTIDE SEQUENCE</scope>
    <source>
        <strain evidence="15">CCFEE 5810</strain>
    </source>
</reference>
<keyword evidence="2" id="KW-0678">Repressor</keyword>
<dbReference type="GO" id="GO:0017148">
    <property type="term" value="P:negative regulation of translation"/>
    <property type="evidence" value="ECO:0007669"/>
    <property type="project" value="InterPro"/>
</dbReference>
<evidence type="ECO:0000259" key="12">
    <source>
        <dbReference type="Pfam" id="PF16417"/>
    </source>
</evidence>
<evidence type="ECO:0000256" key="8">
    <source>
        <dbReference type="SAM" id="MobiDB-lite"/>
    </source>
</evidence>
<keyword evidence="5" id="KW-0539">Nucleus</keyword>
<dbReference type="Gene3D" id="1.25.40.180">
    <property type="match status" value="1"/>
</dbReference>
<accession>A0AAN7ZWB4</accession>
<name>A0AAN7ZWB4_9PEZI</name>
<dbReference type="Pfam" id="PF04054">
    <property type="entry name" value="Not1"/>
    <property type="match status" value="1"/>
</dbReference>
<dbReference type="InterPro" id="IPR040398">
    <property type="entry name" value="Not1"/>
</dbReference>
<dbReference type="GO" id="GO:0005634">
    <property type="term" value="C:nucleus"/>
    <property type="evidence" value="ECO:0007669"/>
    <property type="project" value="UniProtKB-SubCell"/>
</dbReference>
<dbReference type="Pfam" id="PF12842">
    <property type="entry name" value="DUF3819"/>
    <property type="match status" value="1"/>
</dbReference>
<feature type="compositionally biased region" description="Low complexity" evidence="8">
    <location>
        <begin position="160"/>
        <end position="175"/>
    </location>
</feature>
<feature type="domain" description="CCR4-NOT transcription complex subunit 1 HEAT repeat" evidence="13">
    <location>
        <begin position="646"/>
        <end position="790"/>
    </location>
</feature>
<dbReference type="InterPro" id="IPR007196">
    <property type="entry name" value="CCR4-Not_Not1_C"/>
</dbReference>
<dbReference type="InterPro" id="IPR032191">
    <property type="entry name" value="CNOT1_CAF1_bind"/>
</dbReference>
<comment type="caution">
    <text evidence="15">The sequence shown here is derived from an EMBL/GenBank/DDBJ whole genome shotgun (WGS) entry which is preliminary data.</text>
</comment>
<evidence type="ECO:0000259" key="10">
    <source>
        <dbReference type="Pfam" id="PF12842"/>
    </source>
</evidence>
<feature type="region of interest" description="Disordered" evidence="8">
    <location>
        <begin position="1"/>
        <end position="77"/>
    </location>
</feature>
<evidence type="ECO:0000256" key="2">
    <source>
        <dbReference type="ARBA" id="ARBA00022491"/>
    </source>
</evidence>
<feature type="compositionally biased region" description="Polar residues" evidence="8">
    <location>
        <begin position="14"/>
        <end position="44"/>
    </location>
</feature>
<feature type="compositionally biased region" description="Polar residues" evidence="8">
    <location>
        <begin position="63"/>
        <end position="77"/>
    </location>
</feature>
<dbReference type="InterPro" id="IPR032193">
    <property type="entry name" value="CNOT1_TTP_bind"/>
</dbReference>
<dbReference type="GO" id="GO:0000289">
    <property type="term" value="P:nuclear-transcribed mRNA poly(A) tail shortening"/>
    <property type="evidence" value="ECO:0007669"/>
    <property type="project" value="UniProtKB-ARBA"/>
</dbReference>
<dbReference type="CDD" id="cd20710">
    <property type="entry name" value="NOT1_connector"/>
    <property type="match status" value="1"/>
</dbReference>
<dbReference type="PANTHER" id="PTHR13162">
    <property type="entry name" value="CCR4-NOT TRANSCRIPTION COMPLEX"/>
    <property type="match status" value="1"/>
</dbReference>
<dbReference type="Pfam" id="PF16417">
    <property type="entry name" value="CNOT1_TTP_bind"/>
    <property type="match status" value="1"/>
</dbReference>
<feature type="domain" description="CCR4-NOT transcription complex subunit 1 TTP binding" evidence="12">
    <location>
        <begin position="832"/>
        <end position="980"/>
    </location>
</feature>